<sequence>MSTNVNISHLAFCDKLLRLESVRGQKGRVMATVKIEPIPITTRGGYSGEITGIRSGTDLLNGWVQTPGAGRINVSWDAGGNARDRSEDCNISIRDGEIEEAIDVAQKIFGAK</sequence>
<gene>
    <name evidence="1" type="ORF">GXX48_22685</name>
</gene>
<dbReference type="AlphaFoldDB" id="A0A7V6PG81"/>
<protein>
    <submittedName>
        <fullName evidence="1">Uncharacterized protein</fullName>
    </submittedName>
</protein>
<dbReference type="EMBL" id="DUMN01000649">
    <property type="protein sequence ID" value="HHV70411.1"/>
    <property type="molecule type" value="Genomic_DNA"/>
</dbReference>
<evidence type="ECO:0000313" key="1">
    <source>
        <dbReference type="EMBL" id="HHV70411.1"/>
    </source>
</evidence>
<organism evidence="1 2">
    <name type="scientific">Brucella intermedia</name>
    <dbReference type="NCBI Taxonomy" id="94625"/>
    <lineage>
        <taxon>Bacteria</taxon>
        <taxon>Pseudomonadati</taxon>
        <taxon>Pseudomonadota</taxon>
        <taxon>Alphaproteobacteria</taxon>
        <taxon>Hyphomicrobiales</taxon>
        <taxon>Brucellaceae</taxon>
        <taxon>Brucella/Ochrobactrum group</taxon>
        <taxon>Brucella</taxon>
    </lineage>
</organism>
<evidence type="ECO:0000313" key="2">
    <source>
        <dbReference type="Proteomes" id="UP000551563"/>
    </source>
</evidence>
<comment type="caution">
    <text evidence="1">The sequence shown here is derived from an EMBL/GenBank/DDBJ whole genome shotgun (WGS) entry which is preliminary data.</text>
</comment>
<name>A0A7V6PG81_9HYPH</name>
<accession>A0A7V6PG81</accession>
<dbReference type="Proteomes" id="UP000551563">
    <property type="component" value="Unassembled WGS sequence"/>
</dbReference>
<proteinExistence type="predicted"/>
<reference evidence="1 2" key="1">
    <citation type="journal article" date="2020" name="Biotechnol. Biofuels">
        <title>New insights from the biogas microbiome by comprehensive genome-resolved metagenomics of nearly 1600 species originating from multiple anaerobic digesters.</title>
        <authorList>
            <person name="Campanaro S."/>
            <person name="Treu L."/>
            <person name="Rodriguez-R L.M."/>
            <person name="Kovalovszki A."/>
            <person name="Ziels R.M."/>
            <person name="Maus I."/>
            <person name="Zhu X."/>
            <person name="Kougias P.G."/>
            <person name="Basile A."/>
            <person name="Luo G."/>
            <person name="Schluter A."/>
            <person name="Konstantinidis K.T."/>
            <person name="Angelidaki I."/>
        </authorList>
    </citation>
    <scope>NUCLEOTIDE SEQUENCE [LARGE SCALE GENOMIC DNA]</scope>
    <source>
        <strain evidence="1">AS04akNAM_66</strain>
    </source>
</reference>